<reference evidence="2" key="1">
    <citation type="submission" date="2014-12" db="EMBL/GenBank/DDBJ databases">
        <title>Insight into the proteome of Arion vulgaris.</title>
        <authorList>
            <person name="Aradska J."/>
            <person name="Bulat T."/>
            <person name="Smidak R."/>
            <person name="Sarate P."/>
            <person name="Gangsoo J."/>
            <person name="Sialana F."/>
            <person name="Bilban M."/>
            <person name="Lubec G."/>
        </authorList>
    </citation>
    <scope>NUCLEOTIDE SEQUENCE</scope>
    <source>
        <tissue evidence="2">Skin</tissue>
    </source>
</reference>
<feature type="region of interest" description="Disordered" evidence="1">
    <location>
        <begin position="40"/>
        <end position="73"/>
    </location>
</feature>
<accession>A0A0B7B6J9</accession>
<dbReference type="EMBL" id="HACG01041622">
    <property type="protein sequence ID" value="CEK88487.1"/>
    <property type="molecule type" value="Transcribed_RNA"/>
</dbReference>
<evidence type="ECO:0000256" key="1">
    <source>
        <dbReference type="SAM" id="MobiDB-lite"/>
    </source>
</evidence>
<sequence length="73" mass="8203">MSRTEDPGKPLKAGNLNRRHLLLQQPLILDLSKHRLRVRYNSKRSPSEPLQGSSNGFNLHRHTGSNCPVCSTS</sequence>
<dbReference type="EMBL" id="HACG01041625">
    <property type="protein sequence ID" value="CEK88490.1"/>
    <property type="molecule type" value="Transcribed_RNA"/>
</dbReference>
<protein>
    <submittedName>
        <fullName evidence="2">Uncharacterized protein</fullName>
    </submittedName>
</protein>
<proteinExistence type="predicted"/>
<dbReference type="AlphaFoldDB" id="A0A0B7B6J9"/>
<evidence type="ECO:0000313" key="3">
    <source>
        <dbReference type="EMBL" id="CEK88490.1"/>
    </source>
</evidence>
<organism evidence="2">
    <name type="scientific">Arion vulgaris</name>
    <dbReference type="NCBI Taxonomy" id="1028688"/>
    <lineage>
        <taxon>Eukaryota</taxon>
        <taxon>Metazoa</taxon>
        <taxon>Spiralia</taxon>
        <taxon>Lophotrochozoa</taxon>
        <taxon>Mollusca</taxon>
        <taxon>Gastropoda</taxon>
        <taxon>Heterobranchia</taxon>
        <taxon>Euthyneura</taxon>
        <taxon>Panpulmonata</taxon>
        <taxon>Eupulmonata</taxon>
        <taxon>Stylommatophora</taxon>
        <taxon>Helicina</taxon>
        <taxon>Arionoidea</taxon>
        <taxon>Arionidae</taxon>
        <taxon>Arion</taxon>
    </lineage>
</organism>
<feature type="non-terminal residue" evidence="2">
    <location>
        <position position="73"/>
    </location>
</feature>
<evidence type="ECO:0000313" key="2">
    <source>
        <dbReference type="EMBL" id="CEK88487.1"/>
    </source>
</evidence>
<evidence type="ECO:0000313" key="4">
    <source>
        <dbReference type="EMBL" id="CEK88491.1"/>
    </source>
</evidence>
<feature type="compositionally biased region" description="Polar residues" evidence="1">
    <location>
        <begin position="48"/>
        <end position="57"/>
    </location>
</feature>
<name>A0A0B7B6J9_9EUPU</name>
<gene>
    <name evidence="2" type="primary">ORF165580</name>
    <name evidence="3" type="synonym">ORF165595</name>
    <name evidence="4" type="synonym">ORF165601</name>
</gene>
<feature type="compositionally biased region" description="Polar residues" evidence="1">
    <location>
        <begin position="64"/>
        <end position="73"/>
    </location>
</feature>
<dbReference type="EMBL" id="HACG01041626">
    <property type="protein sequence ID" value="CEK88491.1"/>
    <property type="molecule type" value="Transcribed_RNA"/>
</dbReference>